<gene>
    <name evidence="2" type="ORF">QE152_g41414</name>
</gene>
<dbReference type="Proteomes" id="UP001458880">
    <property type="component" value="Unassembled WGS sequence"/>
</dbReference>
<accession>A0AAW1GN18</accession>
<evidence type="ECO:0000313" key="3">
    <source>
        <dbReference type="Proteomes" id="UP001458880"/>
    </source>
</evidence>
<protein>
    <recommendedName>
        <fullName evidence="4">Secreted protein</fullName>
    </recommendedName>
</protein>
<comment type="caution">
    <text evidence="2">The sequence shown here is derived from an EMBL/GenBank/DDBJ whole genome shotgun (WGS) entry which is preliminary data.</text>
</comment>
<keyword evidence="3" id="KW-1185">Reference proteome</keyword>
<evidence type="ECO:0008006" key="4">
    <source>
        <dbReference type="Google" id="ProtNLM"/>
    </source>
</evidence>
<feature type="chain" id="PRO_5043754921" description="Secreted protein" evidence="1">
    <location>
        <begin position="26"/>
        <end position="72"/>
    </location>
</feature>
<dbReference type="EMBL" id="JASPKY010003639">
    <property type="protein sequence ID" value="KAK9663618.1"/>
    <property type="molecule type" value="Genomic_DNA"/>
</dbReference>
<feature type="signal peptide" evidence="1">
    <location>
        <begin position="1"/>
        <end position="25"/>
    </location>
</feature>
<sequence>FLKFFWPFNTLVQSFLCILKCTLLCDPFSTINKLQKSTGYGPSTLPLREEKCFVLKFIWCIVDTYTRSVVER</sequence>
<feature type="non-terminal residue" evidence="2">
    <location>
        <position position="1"/>
    </location>
</feature>
<proteinExistence type="predicted"/>
<reference evidence="2 3" key="1">
    <citation type="journal article" date="2024" name="BMC Genomics">
        <title>De novo assembly and annotation of Popillia japonica's genome with initial clues to its potential as an invasive pest.</title>
        <authorList>
            <person name="Cucini C."/>
            <person name="Boschi S."/>
            <person name="Funari R."/>
            <person name="Cardaioli E."/>
            <person name="Iannotti N."/>
            <person name="Marturano G."/>
            <person name="Paoli F."/>
            <person name="Bruttini M."/>
            <person name="Carapelli A."/>
            <person name="Frati F."/>
            <person name="Nardi F."/>
        </authorList>
    </citation>
    <scope>NUCLEOTIDE SEQUENCE [LARGE SCALE GENOMIC DNA]</scope>
    <source>
        <strain evidence="2">DMR45628</strain>
    </source>
</reference>
<evidence type="ECO:0000256" key="1">
    <source>
        <dbReference type="SAM" id="SignalP"/>
    </source>
</evidence>
<evidence type="ECO:0000313" key="2">
    <source>
        <dbReference type="EMBL" id="KAK9663618.1"/>
    </source>
</evidence>
<keyword evidence="1" id="KW-0732">Signal</keyword>
<organism evidence="2 3">
    <name type="scientific">Popillia japonica</name>
    <name type="common">Japanese beetle</name>
    <dbReference type="NCBI Taxonomy" id="7064"/>
    <lineage>
        <taxon>Eukaryota</taxon>
        <taxon>Metazoa</taxon>
        <taxon>Ecdysozoa</taxon>
        <taxon>Arthropoda</taxon>
        <taxon>Hexapoda</taxon>
        <taxon>Insecta</taxon>
        <taxon>Pterygota</taxon>
        <taxon>Neoptera</taxon>
        <taxon>Endopterygota</taxon>
        <taxon>Coleoptera</taxon>
        <taxon>Polyphaga</taxon>
        <taxon>Scarabaeiformia</taxon>
        <taxon>Scarabaeidae</taxon>
        <taxon>Rutelinae</taxon>
        <taxon>Popillia</taxon>
    </lineage>
</organism>
<dbReference type="AlphaFoldDB" id="A0AAW1GN18"/>
<name>A0AAW1GN18_POPJA</name>